<dbReference type="Proteomes" id="UP000185210">
    <property type="component" value="Unassembled WGS sequence"/>
</dbReference>
<gene>
    <name evidence="1" type="ORF">SAMEA2070301_03399</name>
</gene>
<sequence length="81" mass="8981">MGPGDSEQVGAILHALKRVLLEHHPDQTRGYPTKLEYAQLDGYIASSGFNRWTANERKMASDAWYNVLTSRFGTGTQPTNG</sequence>
<name>A0AB38D178_9MYCO</name>
<protein>
    <recommendedName>
        <fullName evidence="3">J domain-containing protein</fullName>
    </recommendedName>
</protein>
<dbReference type="RefSeq" id="WP_074293055.1">
    <property type="nucleotide sequence ID" value="NZ_FRZT01000017.1"/>
</dbReference>
<dbReference type="AlphaFoldDB" id="A0AB38D178"/>
<organism evidence="1 2">
    <name type="scientific">Mycobacteroides abscessus subsp. abscessus</name>
    <dbReference type="NCBI Taxonomy" id="1185650"/>
    <lineage>
        <taxon>Bacteria</taxon>
        <taxon>Bacillati</taxon>
        <taxon>Actinomycetota</taxon>
        <taxon>Actinomycetes</taxon>
        <taxon>Mycobacteriales</taxon>
        <taxon>Mycobacteriaceae</taxon>
        <taxon>Mycobacteroides</taxon>
        <taxon>Mycobacteroides abscessus</taxon>
    </lineage>
</organism>
<evidence type="ECO:0000313" key="2">
    <source>
        <dbReference type="Proteomes" id="UP000185210"/>
    </source>
</evidence>
<proteinExistence type="predicted"/>
<evidence type="ECO:0008006" key="3">
    <source>
        <dbReference type="Google" id="ProtNLM"/>
    </source>
</evidence>
<comment type="caution">
    <text evidence="1">The sequence shown here is derived from an EMBL/GenBank/DDBJ whole genome shotgun (WGS) entry which is preliminary data.</text>
</comment>
<dbReference type="EMBL" id="FSHM01000004">
    <property type="protein sequence ID" value="SIB25378.1"/>
    <property type="molecule type" value="Genomic_DNA"/>
</dbReference>
<reference evidence="1 2" key="1">
    <citation type="submission" date="2016-11" db="EMBL/GenBank/DDBJ databases">
        <authorList>
            <consortium name="Pathogen Informatics"/>
        </authorList>
    </citation>
    <scope>NUCLEOTIDE SEQUENCE [LARGE SCALE GENOMIC DNA]</scope>
    <source>
        <strain evidence="1 2">104</strain>
    </source>
</reference>
<accession>A0AB38D178</accession>
<evidence type="ECO:0000313" key="1">
    <source>
        <dbReference type="EMBL" id="SIB25378.1"/>
    </source>
</evidence>